<feature type="compositionally biased region" description="Pro residues" evidence="7">
    <location>
        <begin position="911"/>
        <end position="925"/>
    </location>
</feature>
<evidence type="ECO:0000313" key="10">
    <source>
        <dbReference type="Proteomes" id="UP001329151"/>
    </source>
</evidence>
<keyword evidence="5" id="KW-0135">Cellulose biosynthesis</keyword>
<keyword evidence="4 6" id="KW-0802">TPR repeat</keyword>
<evidence type="ECO:0000313" key="9">
    <source>
        <dbReference type="EMBL" id="BET26737.1"/>
    </source>
</evidence>
<dbReference type="Pfam" id="PF13432">
    <property type="entry name" value="TPR_16"/>
    <property type="match status" value="2"/>
</dbReference>
<dbReference type="InterPro" id="IPR011990">
    <property type="entry name" value="TPR-like_helical_dom_sf"/>
</dbReference>
<evidence type="ECO:0000256" key="7">
    <source>
        <dbReference type="SAM" id="MobiDB-lite"/>
    </source>
</evidence>
<sequence>MSAFVIAAVVPATAVAQDAVTKALTEQGKFWQSRGDYDKSSEAWGKLLRLESKNPDALLGMGLAELSKGRVDAARSYLSQLKANGAPRAQIAQLERALDAGKPEGGTSLESARALARSKQYDEAAKMYKEYFGNQRPTGLLALEYYQTLGATRNGWDEARRELESLSKASPNDDRYALAYAQHLSYREASRRQSIQILSSMSGSGAVGQQAQQSWRQALLWLESRPSDNALFRAYLERNPNDTAIRERLEGNQPAAAPPVVREVRDPVLEREAIAGRLISSGFQALEGNNLAGAERDFQQVLSQNANNRDALGGLGIVRLRQERFKDAEGLLGRASRGERGERWNEALNAARMGNLTVQATTQLNQGRMAEAKKTYTELRKVPGGAERADVGLAKLAYEEKDFQTAESLYRAQLKKNPQNADARVGLVLTLSAMGRAAEAQSLIDGMPASTLEGEGGLDTLRAAIAYENAKRELKLGNEAAARQYFEDTVAFNPRYPWARVELARLYGAQGRKEEARALIEPLTASNDAPEESLYAAALYYSEIGDNATASSILSRISKDELTTEQRALTQRTEFMAVLDQASTLNRLGRKDDARRLLGSLEREAAEQPDLLLSLASEYAEAGDTSNSLRLTQTYRNSRSLSNQTPGESIQYGYVLLKNNQTAELQAMIRRLQNSPLSADQTNSLAELTRAIALRESDALRNNGDLAGAYDAIAPSLAQTPNDPQLLSALARLYTSDNKHGEALRLYQSAMSGRTPSPELLSSALGAAAAAQEFRTGRDLANSLERARPKDPLALAEIGRFYRAAGDTSKAQSYFEAALAAELRLTGTSNAINPDRSQVVPALTGGGFASDQIRQGRIPSNPFRSVGEPSSASFARPAAPAAPSIQAPAQWAPAQPPAQWAPAQAPAQSPVQPPRASPVNAPRPPSSSYVPPASYVPPVSSGPQSDRVSVLQEELKSLVRPQTSLGTGGIFVRSRQGESGLSELTEVAVPVEYQRSIFGGTGKVSVTPIVLSAGDVPNDFSATSRFGAGPAASLNNLGQGRTGIGSQEFAGAVLSAGYASDVLRFDVATRPTNIDRADASAGLSFSVPLSPEFTATFQASRRPVTDSLLSYVGAKDERAGLSWGAVSATGGRVGLTREVDGFGLYGYLGLYQYDGQNVADNEKTEFGFGAYYKAINEEDERFTVGLGLNTFGFSENLSYYTFGHGGYFSPQRYVSITVPMEYWVKKSKLSYGASGSFGFQSFKEDGNVYFPTSARLQGEAQQAFDQIGLLGISAGVLGPNYGSRSSNGFAYNLAGTVEYALSPRVVLGGLIGLDNASDFQQFKVGMYLRVYMDQEDAGVVAPPQVPNPFQY</sequence>
<evidence type="ECO:0000256" key="6">
    <source>
        <dbReference type="PROSITE-ProRule" id="PRU00339"/>
    </source>
</evidence>
<feature type="region of interest" description="Disordered" evidence="7">
    <location>
        <begin position="844"/>
        <end position="946"/>
    </location>
</feature>
<dbReference type="InterPro" id="IPR019734">
    <property type="entry name" value="TPR_rpt"/>
</dbReference>
<dbReference type="Pfam" id="PF14559">
    <property type="entry name" value="TPR_19"/>
    <property type="match status" value="2"/>
</dbReference>
<dbReference type="Pfam" id="PF05420">
    <property type="entry name" value="BCSC_C"/>
    <property type="match status" value="1"/>
</dbReference>
<dbReference type="SMART" id="SM00028">
    <property type="entry name" value="TPR"/>
    <property type="match status" value="6"/>
</dbReference>
<keyword evidence="3" id="KW-0677">Repeat</keyword>
<dbReference type="PANTHER" id="PTHR12558:SF13">
    <property type="entry name" value="CELL DIVISION CYCLE PROTEIN 27 HOMOLOG"/>
    <property type="match status" value="1"/>
</dbReference>
<comment type="pathway">
    <text evidence="1">Glycan metabolism; bacterial cellulose biosynthesis.</text>
</comment>
<name>A0AA86JLE2_9BURK</name>
<evidence type="ECO:0000259" key="8">
    <source>
        <dbReference type="Pfam" id="PF05420"/>
    </source>
</evidence>
<feature type="repeat" description="TPR" evidence="6">
    <location>
        <begin position="21"/>
        <end position="54"/>
    </location>
</feature>
<reference evidence="9 10" key="1">
    <citation type="submission" date="2023-10" db="EMBL/GenBank/DDBJ databases">
        <title>Complete Genome Sequence of Limnobacter thiooxidans CS-K2T, Isolated from freshwater lake sediments in Bavaria, Germany.</title>
        <authorList>
            <person name="Naruki M."/>
            <person name="Watanabe A."/>
            <person name="Warashina T."/>
            <person name="Morita T."/>
            <person name="Arakawa K."/>
        </authorList>
    </citation>
    <scope>NUCLEOTIDE SEQUENCE [LARGE SCALE GENOMIC DNA]</scope>
    <source>
        <strain evidence="9 10">CS-K2</strain>
    </source>
</reference>
<dbReference type="InterPro" id="IPR008410">
    <property type="entry name" value="BCSC_C"/>
</dbReference>
<feature type="domain" description="Cellulose synthase operon C C-terminal" evidence="8">
    <location>
        <begin position="982"/>
        <end position="1332"/>
    </location>
</feature>
<feature type="compositionally biased region" description="Low complexity" evidence="7">
    <location>
        <begin position="869"/>
        <end position="910"/>
    </location>
</feature>
<dbReference type="Proteomes" id="UP001329151">
    <property type="component" value="Chromosome"/>
</dbReference>
<evidence type="ECO:0000256" key="2">
    <source>
        <dbReference type="ARBA" id="ARBA00022729"/>
    </source>
</evidence>
<evidence type="ECO:0000256" key="1">
    <source>
        <dbReference type="ARBA" id="ARBA00005186"/>
    </source>
</evidence>
<dbReference type="PRINTS" id="PR01441">
    <property type="entry name" value="CELLSNTHASEC"/>
</dbReference>
<dbReference type="EMBL" id="AP028947">
    <property type="protein sequence ID" value="BET26737.1"/>
    <property type="molecule type" value="Genomic_DNA"/>
</dbReference>
<dbReference type="InterPro" id="IPR003921">
    <property type="entry name" value="Cell_synth_C"/>
</dbReference>
<evidence type="ECO:0000256" key="3">
    <source>
        <dbReference type="ARBA" id="ARBA00022737"/>
    </source>
</evidence>
<protein>
    <recommendedName>
        <fullName evidence="8">Cellulose synthase operon C C-terminal domain-containing protein</fullName>
    </recommendedName>
</protein>
<dbReference type="PANTHER" id="PTHR12558">
    <property type="entry name" value="CELL DIVISION CYCLE 16,23,27"/>
    <property type="match status" value="1"/>
</dbReference>
<gene>
    <name evidence="9" type="ORF">RGQ30_22380</name>
</gene>
<feature type="compositionally biased region" description="Low complexity" evidence="7">
    <location>
        <begin position="926"/>
        <end position="941"/>
    </location>
</feature>
<dbReference type="GO" id="GO:0030244">
    <property type="term" value="P:cellulose biosynthetic process"/>
    <property type="evidence" value="ECO:0007669"/>
    <property type="project" value="UniProtKB-KW"/>
</dbReference>
<organism evidence="9 10">
    <name type="scientific">Limnobacter thiooxidans</name>
    <dbReference type="NCBI Taxonomy" id="131080"/>
    <lineage>
        <taxon>Bacteria</taxon>
        <taxon>Pseudomonadati</taxon>
        <taxon>Pseudomonadota</taxon>
        <taxon>Betaproteobacteria</taxon>
        <taxon>Burkholderiales</taxon>
        <taxon>Burkholderiaceae</taxon>
        <taxon>Limnobacter</taxon>
    </lineage>
</organism>
<evidence type="ECO:0000256" key="5">
    <source>
        <dbReference type="ARBA" id="ARBA00022916"/>
    </source>
</evidence>
<proteinExistence type="predicted"/>
<keyword evidence="2" id="KW-0732">Signal</keyword>
<dbReference type="Gene3D" id="1.25.40.10">
    <property type="entry name" value="Tetratricopeptide repeat domain"/>
    <property type="match status" value="4"/>
</dbReference>
<keyword evidence="10" id="KW-1185">Reference proteome</keyword>
<dbReference type="SUPFAM" id="SSF48452">
    <property type="entry name" value="TPR-like"/>
    <property type="match status" value="3"/>
</dbReference>
<dbReference type="GO" id="GO:0019867">
    <property type="term" value="C:outer membrane"/>
    <property type="evidence" value="ECO:0007669"/>
    <property type="project" value="InterPro"/>
</dbReference>
<dbReference type="Pfam" id="PF13176">
    <property type="entry name" value="TPR_7"/>
    <property type="match status" value="2"/>
</dbReference>
<dbReference type="KEGG" id="lto:RGQ30_22380"/>
<dbReference type="GO" id="GO:0006011">
    <property type="term" value="P:UDP-alpha-D-glucose metabolic process"/>
    <property type="evidence" value="ECO:0007669"/>
    <property type="project" value="InterPro"/>
</dbReference>
<dbReference type="PROSITE" id="PS50005">
    <property type="entry name" value="TPR"/>
    <property type="match status" value="1"/>
</dbReference>
<accession>A0AA86JLE2</accession>
<evidence type="ECO:0000256" key="4">
    <source>
        <dbReference type="ARBA" id="ARBA00022803"/>
    </source>
</evidence>